<dbReference type="OrthoDB" id="414863at2759"/>
<dbReference type="Gene3D" id="3.40.50.10490">
    <property type="entry name" value="Glucose-6-phosphate isomerase like protein, domain 1"/>
    <property type="match status" value="1"/>
</dbReference>
<dbReference type="GO" id="GO:0006412">
    <property type="term" value="P:translation"/>
    <property type="evidence" value="ECO:0007669"/>
    <property type="project" value="InterPro"/>
</dbReference>
<dbReference type="EMBL" id="GL877415">
    <property type="protein sequence ID" value="ELA47578.1"/>
    <property type="molecule type" value="Genomic_DNA"/>
</dbReference>
<dbReference type="SUPFAM" id="SSF52313">
    <property type="entry name" value="Ribosomal protein S2"/>
    <property type="match status" value="1"/>
</dbReference>
<dbReference type="AlphaFoldDB" id="L2GW99"/>
<evidence type="ECO:0000256" key="3">
    <source>
        <dbReference type="ARBA" id="ARBA00023274"/>
    </source>
</evidence>
<protein>
    <submittedName>
        <fullName evidence="5">Ribosomal protein S2</fullName>
    </submittedName>
</protein>
<organism evidence="5 6">
    <name type="scientific">Vavraia culicis (isolate floridensis)</name>
    <name type="common">Microsporidian parasite</name>
    <dbReference type="NCBI Taxonomy" id="948595"/>
    <lineage>
        <taxon>Eukaryota</taxon>
        <taxon>Fungi</taxon>
        <taxon>Fungi incertae sedis</taxon>
        <taxon>Microsporidia</taxon>
        <taxon>Pleistophoridae</taxon>
        <taxon>Vavraia</taxon>
    </lineage>
</organism>
<dbReference type="FunCoup" id="L2GW99">
    <property type="interactions" value="176"/>
</dbReference>
<evidence type="ECO:0000256" key="2">
    <source>
        <dbReference type="ARBA" id="ARBA00022980"/>
    </source>
</evidence>
<dbReference type="HOGENOM" id="CLU_058171_2_0_1"/>
<feature type="region of interest" description="Disordered" evidence="4">
    <location>
        <begin position="221"/>
        <end position="241"/>
    </location>
</feature>
<keyword evidence="2 5" id="KW-0689">Ribosomal protein</keyword>
<evidence type="ECO:0000256" key="4">
    <source>
        <dbReference type="SAM" id="MobiDB-lite"/>
    </source>
</evidence>
<dbReference type="GO" id="GO:0003735">
    <property type="term" value="F:structural constituent of ribosome"/>
    <property type="evidence" value="ECO:0007669"/>
    <property type="project" value="InterPro"/>
</dbReference>
<dbReference type="STRING" id="948595.L2GW99"/>
<dbReference type="RefSeq" id="XP_008073923.1">
    <property type="nucleotide sequence ID" value="XM_008075732.1"/>
</dbReference>
<dbReference type="InterPro" id="IPR001865">
    <property type="entry name" value="Ribosomal_uS2"/>
</dbReference>
<evidence type="ECO:0000256" key="1">
    <source>
        <dbReference type="ARBA" id="ARBA00006242"/>
    </source>
</evidence>
<sequence>MSSNKIKRPSPKIVTALLQCSCHLGGIQANIQMKDYIFGCRPEDRINVIDVQKMWDKMVLAARLFLSIKDTKSIVVVSNKDFGRKAVLKFCEATGATPVTGRFIPGGFSNFEIKNVCEPRLLIAADAFSDQQTIGEAAKAKAPVIAFCNTDNSLSYVDIAIAMNNRSPSALGAGFYLFAKIINHIKRGDEIDDNLRNGIESYIYRDANELDALYQEAKREKESDICMQEEPKHVEQSTTEE</sequence>
<dbReference type="Proteomes" id="UP000011081">
    <property type="component" value="Unassembled WGS sequence"/>
</dbReference>
<dbReference type="PANTHER" id="PTHR11489">
    <property type="entry name" value="40S RIBOSOMAL PROTEIN SA"/>
    <property type="match status" value="1"/>
</dbReference>
<dbReference type="VEuPathDB" id="MicrosporidiaDB:VCUG_00901"/>
<dbReference type="Pfam" id="PF00318">
    <property type="entry name" value="Ribosomal_S2"/>
    <property type="match status" value="2"/>
</dbReference>
<dbReference type="InterPro" id="IPR023591">
    <property type="entry name" value="Ribosomal_uS2_flav_dom_sf"/>
</dbReference>
<dbReference type="InterPro" id="IPR005707">
    <property type="entry name" value="Ribosomal_uS2_euk/arc"/>
</dbReference>
<evidence type="ECO:0000313" key="5">
    <source>
        <dbReference type="EMBL" id="ELA47578.1"/>
    </source>
</evidence>
<proteinExistence type="inferred from homology"/>
<accession>L2GW99</accession>
<dbReference type="GeneID" id="19878784"/>
<dbReference type="OMA" id="QCHLGAK"/>
<dbReference type="PRINTS" id="PR00395">
    <property type="entry name" value="RIBOSOMALS2"/>
</dbReference>
<comment type="similarity">
    <text evidence="1">Belongs to the universal ribosomal protein uS2 family.</text>
</comment>
<keyword evidence="6" id="KW-1185">Reference proteome</keyword>
<reference evidence="6" key="1">
    <citation type="submission" date="2011-03" db="EMBL/GenBank/DDBJ databases">
        <title>The genome sequence of Vavraia culicis strain floridensis.</title>
        <authorList>
            <consortium name="The Broad Institute Genome Sequencing Platform"/>
            <person name="Cuomo C."/>
            <person name="Becnel J."/>
            <person name="Sanscrainte N."/>
            <person name="Young S.K."/>
            <person name="Zeng Q."/>
            <person name="Gargeya S."/>
            <person name="Fitzgerald M."/>
            <person name="Haas B."/>
            <person name="Abouelleil A."/>
            <person name="Alvarado L."/>
            <person name="Arachchi H.M."/>
            <person name="Berlin A."/>
            <person name="Chapman S.B."/>
            <person name="Gearin G."/>
            <person name="Goldberg J."/>
            <person name="Griggs A."/>
            <person name="Gujja S."/>
            <person name="Hansen M."/>
            <person name="Heiman D."/>
            <person name="Howarth C."/>
            <person name="Larimer J."/>
            <person name="Lui A."/>
            <person name="MacDonald P.J.P."/>
            <person name="McCowen C."/>
            <person name="Montmayeur A."/>
            <person name="Murphy C."/>
            <person name="Neiman D."/>
            <person name="Pearson M."/>
            <person name="Priest M."/>
            <person name="Roberts A."/>
            <person name="Saif S."/>
            <person name="Shea T."/>
            <person name="Sisk P."/>
            <person name="Stolte C."/>
            <person name="Sykes S."/>
            <person name="Wortman J."/>
            <person name="Nusbaum C."/>
            <person name="Birren B."/>
        </authorList>
    </citation>
    <scope>NUCLEOTIDE SEQUENCE [LARGE SCALE GENOMIC DNA]</scope>
    <source>
        <strain evidence="6">floridensis</strain>
    </source>
</reference>
<evidence type="ECO:0000313" key="6">
    <source>
        <dbReference type="Proteomes" id="UP000011081"/>
    </source>
</evidence>
<gene>
    <name evidence="5" type="ORF">VCUG_00901</name>
</gene>
<keyword evidence="3" id="KW-0687">Ribonucleoprotein</keyword>
<dbReference type="InParanoid" id="L2GW99"/>
<name>L2GW99_VAVCU</name>
<dbReference type="GO" id="GO:0015935">
    <property type="term" value="C:small ribosomal subunit"/>
    <property type="evidence" value="ECO:0007669"/>
    <property type="project" value="InterPro"/>
</dbReference>
<feature type="compositionally biased region" description="Basic and acidic residues" evidence="4">
    <location>
        <begin position="221"/>
        <end position="235"/>
    </location>
</feature>